<evidence type="ECO:0000256" key="5">
    <source>
        <dbReference type="ARBA" id="ARBA00023242"/>
    </source>
</evidence>
<evidence type="ECO:0000259" key="7">
    <source>
        <dbReference type="Pfam" id="PF12265"/>
    </source>
</evidence>
<dbReference type="Pfam" id="PF12894">
    <property type="entry name" value="ANAPC4_WD40"/>
    <property type="match status" value="1"/>
</dbReference>
<dbReference type="InterPro" id="IPR015943">
    <property type="entry name" value="WD40/YVTN_repeat-like_dom_sf"/>
</dbReference>
<dbReference type="GO" id="GO:0005634">
    <property type="term" value="C:nucleus"/>
    <property type="evidence" value="ECO:0007669"/>
    <property type="project" value="UniProtKB-SubCell"/>
</dbReference>
<dbReference type="Pfam" id="PF00400">
    <property type="entry name" value="WD40"/>
    <property type="match status" value="1"/>
</dbReference>
<keyword evidence="4" id="KW-0156">Chromatin regulator</keyword>
<evidence type="ECO:0000256" key="1">
    <source>
        <dbReference type="ARBA" id="ARBA00004123"/>
    </source>
</evidence>
<name>A0A642VDS8_9ASCO</name>
<keyword evidence="2 6" id="KW-0853">WD repeat</keyword>
<evidence type="ECO:0000256" key="3">
    <source>
        <dbReference type="ARBA" id="ARBA00022737"/>
    </source>
</evidence>
<evidence type="ECO:0000256" key="4">
    <source>
        <dbReference type="ARBA" id="ARBA00022853"/>
    </source>
</evidence>
<sequence length="398" mass="45048">MSNEDKNEDWEDLDAIDEEYETWKSNLDQMYGMVFEEEFKESFMTVQWLPGSETSKEGITKQRVIYGTLEQKKNELYVGEIEAQFQGKESKGEVKHKPELKTLRKIPHEGDVNRARYNPKKSDIVATANENGTIQLFNIQDGKKVLQDLKKHEANAFGLAWSSDHQLVTGCDNGLITRWDALKGSVIHTYEVMHPETPKEPAGVNDIAYQWHEGETTQLFAAVSESGYVHFFDSRQDGSQAANVFKAHDEAANSISFNPFSSYLYATASTDSSVGIWDLRFTKTRLHSLLGHSSSVQSLDWNPFLSNILMSASDDRRVLLWDITRIGQEQTPEDIEDGAPEVLFMHGGHKHSVHDVSWNPEHEWCVASVAGDLSLQVWRPLDQIVSPVDATVKNSQLE</sequence>
<accession>A0A642VDS8</accession>
<dbReference type="InterPro" id="IPR050459">
    <property type="entry name" value="WD_repeat_RBAP46/RBAP48/MSI1"/>
</dbReference>
<dbReference type="InterPro" id="IPR001680">
    <property type="entry name" value="WD40_rpt"/>
</dbReference>
<keyword evidence="5" id="KW-0539">Nucleus</keyword>
<comment type="subcellular location">
    <subcellularLocation>
        <location evidence="1">Nucleus</location>
    </subcellularLocation>
</comment>
<gene>
    <name evidence="10" type="ORF">TRICI_000297</name>
</gene>
<dbReference type="PROSITE" id="PS00678">
    <property type="entry name" value="WD_REPEATS_1"/>
    <property type="match status" value="1"/>
</dbReference>
<feature type="domain" description="Anaphase-promoting complex subunit 4-like WD40" evidence="8">
    <location>
        <begin position="117"/>
        <end position="195"/>
    </location>
</feature>
<dbReference type="InterPro" id="IPR019775">
    <property type="entry name" value="WD40_repeat_CS"/>
</dbReference>
<dbReference type="Pfam" id="PF23609">
    <property type="entry name" value="Beta-prop_EIPR1"/>
    <property type="match status" value="1"/>
</dbReference>
<comment type="caution">
    <text evidence="10">The sequence shown here is derived from an EMBL/GenBank/DDBJ whole genome shotgun (WGS) entry which is preliminary data.</text>
</comment>
<feature type="domain" description="Histone-binding protein RBBP4-like N-terminal" evidence="7">
    <location>
        <begin position="18"/>
        <end position="82"/>
    </location>
</feature>
<protein>
    <recommendedName>
        <fullName evidence="12">Histone-binding protein RBBP4 N-terminal domain-containing protein</fullName>
    </recommendedName>
</protein>
<dbReference type="InterPro" id="IPR024977">
    <property type="entry name" value="Apc4-like_WD40_dom"/>
</dbReference>
<dbReference type="Gene3D" id="2.130.10.10">
    <property type="entry name" value="YVTN repeat-like/Quinoprotein amine dehydrogenase"/>
    <property type="match status" value="1"/>
</dbReference>
<feature type="domain" description="EIPR1-like beta-propeller" evidence="9">
    <location>
        <begin position="217"/>
        <end position="321"/>
    </location>
</feature>
<keyword evidence="3" id="KW-0677">Repeat</keyword>
<evidence type="ECO:0000259" key="9">
    <source>
        <dbReference type="Pfam" id="PF23609"/>
    </source>
</evidence>
<dbReference type="PANTHER" id="PTHR22850">
    <property type="entry name" value="WD40 REPEAT FAMILY"/>
    <property type="match status" value="1"/>
</dbReference>
<dbReference type="OrthoDB" id="427795at2759"/>
<feature type="repeat" description="WD" evidence="6">
    <location>
        <begin position="245"/>
        <end position="280"/>
    </location>
</feature>
<feature type="repeat" description="WD" evidence="6">
    <location>
        <begin position="289"/>
        <end position="323"/>
    </location>
</feature>
<evidence type="ECO:0000256" key="6">
    <source>
        <dbReference type="PROSITE-ProRule" id="PRU00221"/>
    </source>
</evidence>
<dbReference type="Pfam" id="PF12265">
    <property type="entry name" value="CAF1C_H4-bd"/>
    <property type="match status" value="1"/>
</dbReference>
<feature type="repeat" description="WD" evidence="6">
    <location>
        <begin position="149"/>
        <end position="189"/>
    </location>
</feature>
<evidence type="ECO:0000313" key="10">
    <source>
        <dbReference type="EMBL" id="KAA8917551.1"/>
    </source>
</evidence>
<keyword evidence="11" id="KW-1185">Reference proteome</keyword>
<dbReference type="PROSITE" id="PS50294">
    <property type="entry name" value="WD_REPEATS_REGION"/>
    <property type="match status" value="2"/>
</dbReference>
<evidence type="ECO:0000313" key="11">
    <source>
        <dbReference type="Proteomes" id="UP000761534"/>
    </source>
</evidence>
<dbReference type="VEuPathDB" id="FungiDB:TRICI_000297"/>
<dbReference type="SUPFAM" id="SSF50978">
    <property type="entry name" value="WD40 repeat-like"/>
    <property type="match status" value="1"/>
</dbReference>
<dbReference type="Proteomes" id="UP000761534">
    <property type="component" value="Unassembled WGS sequence"/>
</dbReference>
<dbReference type="EMBL" id="SWFS01000027">
    <property type="protein sequence ID" value="KAA8917551.1"/>
    <property type="molecule type" value="Genomic_DNA"/>
</dbReference>
<dbReference type="SMART" id="SM00320">
    <property type="entry name" value="WD40"/>
    <property type="match status" value="6"/>
</dbReference>
<dbReference type="InterPro" id="IPR022052">
    <property type="entry name" value="Histone-bd_RBBP4-like_N"/>
</dbReference>
<dbReference type="GO" id="GO:0006325">
    <property type="term" value="P:chromatin organization"/>
    <property type="evidence" value="ECO:0007669"/>
    <property type="project" value="UniProtKB-KW"/>
</dbReference>
<reference evidence="10" key="1">
    <citation type="journal article" date="2019" name="G3 (Bethesda)">
        <title>Genome Assemblies of Two Rare Opportunistic Yeast Pathogens: Diutina rugosa (syn. Candida rugosa) and Trichomonascus ciferrii (syn. Candida ciferrii).</title>
        <authorList>
            <person name="Mixao V."/>
            <person name="Saus E."/>
            <person name="Hansen A.P."/>
            <person name="Lass-Florl C."/>
            <person name="Gabaldon T."/>
        </authorList>
    </citation>
    <scope>NUCLEOTIDE SEQUENCE</scope>
    <source>
        <strain evidence="10">CBS 4856</strain>
    </source>
</reference>
<dbReference type="PROSITE" id="PS50082">
    <property type="entry name" value="WD_REPEATS_2"/>
    <property type="match status" value="3"/>
</dbReference>
<organism evidence="10 11">
    <name type="scientific">Trichomonascus ciferrii</name>
    <dbReference type="NCBI Taxonomy" id="44093"/>
    <lineage>
        <taxon>Eukaryota</taxon>
        <taxon>Fungi</taxon>
        <taxon>Dikarya</taxon>
        <taxon>Ascomycota</taxon>
        <taxon>Saccharomycotina</taxon>
        <taxon>Dipodascomycetes</taxon>
        <taxon>Dipodascales</taxon>
        <taxon>Trichomonascaceae</taxon>
        <taxon>Trichomonascus</taxon>
        <taxon>Trichomonascus ciferrii complex</taxon>
    </lineage>
</organism>
<evidence type="ECO:0008006" key="12">
    <source>
        <dbReference type="Google" id="ProtNLM"/>
    </source>
</evidence>
<dbReference type="InterPro" id="IPR036322">
    <property type="entry name" value="WD40_repeat_dom_sf"/>
</dbReference>
<evidence type="ECO:0000256" key="2">
    <source>
        <dbReference type="ARBA" id="ARBA00022574"/>
    </source>
</evidence>
<dbReference type="InterPro" id="IPR059104">
    <property type="entry name" value="Beta-prop_EIPR1-like"/>
</dbReference>
<proteinExistence type="predicted"/>
<evidence type="ECO:0000259" key="8">
    <source>
        <dbReference type="Pfam" id="PF12894"/>
    </source>
</evidence>
<dbReference type="AlphaFoldDB" id="A0A642VDS8"/>